<dbReference type="Proteomes" id="UP000291236">
    <property type="component" value="Chromosome"/>
</dbReference>
<dbReference type="AlphaFoldDB" id="A0A4P2VNP8"/>
<gene>
    <name evidence="1" type="ORF">JCM31447_21270</name>
</gene>
<proteinExistence type="predicted"/>
<dbReference type="EMBL" id="AP019368">
    <property type="protein sequence ID" value="BBH53680.1"/>
    <property type="molecule type" value="Genomic_DNA"/>
</dbReference>
<keyword evidence="2" id="KW-1185">Reference proteome</keyword>
<reference evidence="1 2" key="1">
    <citation type="submission" date="2018-12" db="EMBL/GenBank/DDBJ databases">
        <title>Rubrispira sanarue gen. nov., sp., nov., a member of the order Silvanigrellales, isolated from a brackish lake in Hamamatsu Japan.</title>
        <authorList>
            <person name="Maejima Y."/>
            <person name="Iino T."/>
            <person name="Muraguchi Y."/>
            <person name="Fukuda K."/>
            <person name="Nojiri H."/>
            <person name="Ohkuma M."/>
            <person name="Moriuchi R."/>
            <person name="Dohra H."/>
            <person name="Kimbara K."/>
            <person name="Shintani M."/>
        </authorList>
    </citation>
    <scope>NUCLEOTIDE SEQUENCE [LARGE SCALE GENOMIC DNA]</scope>
    <source>
        <strain evidence="1 2">RF1110005</strain>
    </source>
</reference>
<evidence type="ECO:0000313" key="2">
    <source>
        <dbReference type="Proteomes" id="UP000291236"/>
    </source>
</evidence>
<protein>
    <submittedName>
        <fullName evidence="1">Uncharacterized protein</fullName>
    </submittedName>
</protein>
<dbReference type="KEGG" id="sbf:JCM31447_21270"/>
<name>A0A4P2VNP8_FLUSA</name>
<evidence type="ECO:0000313" key="1">
    <source>
        <dbReference type="EMBL" id="BBH53680.1"/>
    </source>
</evidence>
<organism evidence="1 2">
    <name type="scientific">Fluviispira sanaruensis</name>
    <dbReference type="NCBI Taxonomy" id="2493639"/>
    <lineage>
        <taxon>Bacteria</taxon>
        <taxon>Pseudomonadati</taxon>
        <taxon>Bdellovibrionota</taxon>
        <taxon>Oligoflexia</taxon>
        <taxon>Silvanigrellales</taxon>
        <taxon>Silvanigrellaceae</taxon>
        <taxon>Fluviispira</taxon>
    </lineage>
</organism>
<sequence>MVVYQKLKTDKSRINKTIQKFKCLKFLFLRNCLSEKLIFSSFLFAVSMKKDNKIEAKAIKYITILLKSLLLSLEVTRQPMKKPSDIPKIFKKLSIIS</sequence>
<accession>A0A4P2VNP8</accession>